<keyword evidence="3" id="KW-0132">Cell division</keyword>
<evidence type="ECO:0000313" key="12">
    <source>
        <dbReference type="Proteomes" id="UP000322530"/>
    </source>
</evidence>
<proteinExistence type="predicted"/>
<gene>
    <name evidence="11" type="ORF">KDI_18650</name>
</gene>
<feature type="domain" description="POTRA" evidence="10">
    <location>
        <begin position="156"/>
        <end position="223"/>
    </location>
</feature>
<protein>
    <recommendedName>
        <fullName evidence="10">POTRA domain-containing protein</fullName>
    </recommendedName>
</protein>
<comment type="caution">
    <text evidence="11">The sequence shown here is derived from an EMBL/GenBank/DDBJ whole genome shotgun (WGS) entry which is preliminary data.</text>
</comment>
<dbReference type="AlphaFoldDB" id="A0A5A5T9X4"/>
<dbReference type="GO" id="GO:0016020">
    <property type="term" value="C:membrane"/>
    <property type="evidence" value="ECO:0007669"/>
    <property type="project" value="UniProtKB-SubCell"/>
</dbReference>
<comment type="subcellular location">
    <subcellularLocation>
        <location evidence="1">Membrane</location>
    </subcellularLocation>
</comment>
<evidence type="ECO:0000313" key="11">
    <source>
        <dbReference type="EMBL" id="GCF08301.1"/>
    </source>
</evidence>
<evidence type="ECO:0000256" key="8">
    <source>
        <dbReference type="SAM" id="MobiDB-lite"/>
    </source>
</evidence>
<evidence type="ECO:0000256" key="2">
    <source>
        <dbReference type="ARBA" id="ARBA00022475"/>
    </source>
</evidence>
<keyword evidence="12" id="KW-1185">Reference proteome</keyword>
<dbReference type="OrthoDB" id="149588at2"/>
<dbReference type="PANTHER" id="PTHR35851">
    <property type="entry name" value="CELL DIVISION PROTEIN FTSQ"/>
    <property type="match status" value="1"/>
</dbReference>
<evidence type="ECO:0000256" key="5">
    <source>
        <dbReference type="ARBA" id="ARBA00022989"/>
    </source>
</evidence>
<evidence type="ECO:0000259" key="10">
    <source>
        <dbReference type="PROSITE" id="PS51779"/>
    </source>
</evidence>
<organism evidence="11 12">
    <name type="scientific">Dictyobacter arantiisoli</name>
    <dbReference type="NCBI Taxonomy" id="2014874"/>
    <lineage>
        <taxon>Bacteria</taxon>
        <taxon>Bacillati</taxon>
        <taxon>Chloroflexota</taxon>
        <taxon>Ktedonobacteria</taxon>
        <taxon>Ktedonobacterales</taxon>
        <taxon>Dictyobacteraceae</taxon>
        <taxon>Dictyobacter</taxon>
    </lineage>
</organism>
<evidence type="ECO:0000256" key="3">
    <source>
        <dbReference type="ARBA" id="ARBA00022618"/>
    </source>
</evidence>
<evidence type="ECO:0000256" key="6">
    <source>
        <dbReference type="ARBA" id="ARBA00023136"/>
    </source>
</evidence>
<keyword evidence="6 9" id="KW-0472">Membrane</keyword>
<evidence type="ECO:0000256" key="7">
    <source>
        <dbReference type="ARBA" id="ARBA00023306"/>
    </source>
</evidence>
<dbReference type="PROSITE" id="PS51779">
    <property type="entry name" value="POTRA"/>
    <property type="match status" value="1"/>
</dbReference>
<evidence type="ECO:0000256" key="9">
    <source>
        <dbReference type="SAM" id="Phobius"/>
    </source>
</evidence>
<dbReference type="GO" id="GO:0090529">
    <property type="term" value="P:cell septum assembly"/>
    <property type="evidence" value="ECO:0007669"/>
    <property type="project" value="InterPro"/>
</dbReference>
<feature type="compositionally biased region" description="Low complexity" evidence="8">
    <location>
        <begin position="32"/>
        <end position="47"/>
    </location>
</feature>
<dbReference type="EMBL" id="BIXY01000021">
    <property type="protein sequence ID" value="GCF08301.1"/>
    <property type="molecule type" value="Genomic_DNA"/>
</dbReference>
<sequence>MTERKKLPGQQASQSHSYNKLRKVYDPRRDAAGSAASRSAARSPRASQRVVTIPKEDPSSAWQTFEQRQMQLRKVRSRTRPPVKMVSRTFVQTGLRAPIGRIPAVRRPLPYHKSSIPLRRRRKGLRRGFFWKVLAVLFALICLVLLADFLLTGKMFRLKSVDVVGTTDTTLLQSIQQMHLKGQNIFLVNVDDLKTRIESSPLVASAVMSKQYPDQLTVTITERQPVVLWQTAQGTYSVDAQGKVIARIDSGSTMDGAQLATVVDLTPRGQQANGDAKTELLLRPGTYLKNIDSVFASQVWQNVPKLAGIGAFKLYYNGTMNASTTRQTGSVADSRGSYIIESPEGWKAYLGGSQDANPLANRLKELHEIVKLAHQKQMNIATIDLRYGLRPVFTLK</sequence>
<reference evidence="11 12" key="1">
    <citation type="submission" date="2019-01" db="EMBL/GenBank/DDBJ databases">
        <title>Draft genome sequence of Dictyobacter sp. Uno17.</title>
        <authorList>
            <person name="Wang C.M."/>
            <person name="Zheng Y."/>
            <person name="Sakai Y."/>
            <person name="Abe K."/>
            <person name="Yokota A."/>
            <person name="Yabe S."/>
        </authorList>
    </citation>
    <scope>NUCLEOTIDE SEQUENCE [LARGE SCALE GENOMIC DNA]</scope>
    <source>
        <strain evidence="11 12">Uno17</strain>
    </source>
</reference>
<dbReference type="RefSeq" id="WP_149401291.1">
    <property type="nucleotide sequence ID" value="NZ_BIXY01000021.1"/>
</dbReference>
<keyword evidence="4 9" id="KW-0812">Transmembrane</keyword>
<dbReference type="InterPro" id="IPR013685">
    <property type="entry name" value="POTRA_FtsQ_type"/>
</dbReference>
<dbReference type="InterPro" id="IPR026579">
    <property type="entry name" value="FtsQ"/>
</dbReference>
<dbReference type="Gene3D" id="3.10.20.310">
    <property type="entry name" value="membrane protein fhac"/>
    <property type="match status" value="1"/>
</dbReference>
<keyword evidence="5 9" id="KW-1133">Transmembrane helix</keyword>
<evidence type="ECO:0000256" key="4">
    <source>
        <dbReference type="ARBA" id="ARBA00022692"/>
    </source>
</evidence>
<name>A0A5A5T9X4_9CHLR</name>
<dbReference type="Proteomes" id="UP000322530">
    <property type="component" value="Unassembled WGS sequence"/>
</dbReference>
<accession>A0A5A5T9X4</accession>
<keyword evidence="7" id="KW-0131">Cell cycle</keyword>
<feature type="transmembrane region" description="Helical" evidence="9">
    <location>
        <begin position="129"/>
        <end position="151"/>
    </location>
</feature>
<dbReference type="InterPro" id="IPR034746">
    <property type="entry name" value="POTRA"/>
</dbReference>
<keyword evidence="2" id="KW-1003">Cell membrane</keyword>
<feature type="region of interest" description="Disordered" evidence="8">
    <location>
        <begin position="1"/>
        <end position="55"/>
    </location>
</feature>
<evidence type="ECO:0000256" key="1">
    <source>
        <dbReference type="ARBA" id="ARBA00004370"/>
    </source>
</evidence>
<dbReference type="PANTHER" id="PTHR35851:SF1">
    <property type="entry name" value="CELL DIVISION PROTEIN FTSQ"/>
    <property type="match status" value="1"/>
</dbReference>
<dbReference type="Pfam" id="PF08478">
    <property type="entry name" value="POTRA_1"/>
    <property type="match status" value="1"/>
</dbReference>